<dbReference type="PROSITE" id="PS51819">
    <property type="entry name" value="VOC"/>
    <property type="match status" value="1"/>
</dbReference>
<dbReference type="EMBL" id="MRTP01000007">
    <property type="protein sequence ID" value="OMF52236.1"/>
    <property type="molecule type" value="Genomic_DNA"/>
</dbReference>
<organism evidence="2 3">
    <name type="scientific">Paenibacillus rhizosphaerae</name>
    <dbReference type="NCBI Taxonomy" id="297318"/>
    <lineage>
        <taxon>Bacteria</taxon>
        <taxon>Bacillati</taxon>
        <taxon>Bacillota</taxon>
        <taxon>Bacilli</taxon>
        <taxon>Bacillales</taxon>
        <taxon>Paenibacillaceae</taxon>
        <taxon>Paenibacillus</taxon>
    </lineage>
</organism>
<dbReference type="AlphaFoldDB" id="A0A1R1EK81"/>
<sequence>MSVKGLAHAAIQAEDYEGTLDFYIRVLGFTVGHSWSLPAFKIKTASMLVSPDGRTCIEVFDSGAEVPAEGDKAPSREEVKHGALLHLAFYVDNVDEMVDKALAHGARIYVEPGNLELGEPPLRVRNAVLHSPNGEIIELIEEVDFNVGTR</sequence>
<evidence type="ECO:0000259" key="1">
    <source>
        <dbReference type="PROSITE" id="PS51819"/>
    </source>
</evidence>
<dbReference type="SUPFAM" id="SSF54593">
    <property type="entry name" value="Glyoxalase/Bleomycin resistance protein/Dihydroxybiphenyl dioxygenase"/>
    <property type="match status" value="1"/>
</dbReference>
<dbReference type="Gene3D" id="3.10.180.10">
    <property type="entry name" value="2,3-Dihydroxybiphenyl 1,2-Dioxygenase, domain 1"/>
    <property type="match status" value="1"/>
</dbReference>
<evidence type="ECO:0000313" key="3">
    <source>
        <dbReference type="Proteomes" id="UP000187172"/>
    </source>
</evidence>
<dbReference type="InterPro" id="IPR037523">
    <property type="entry name" value="VOC_core"/>
</dbReference>
<name>A0A1R1EK81_9BACL</name>
<dbReference type="STRING" id="297318.BK138_22585"/>
<feature type="domain" description="VOC" evidence="1">
    <location>
        <begin position="5"/>
        <end position="142"/>
    </location>
</feature>
<dbReference type="Pfam" id="PF00903">
    <property type="entry name" value="Glyoxalase"/>
    <property type="match status" value="1"/>
</dbReference>
<gene>
    <name evidence="2" type="ORF">BK138_22585</name>
</gene>
<dbReference type="RefSeq" id="WP_076173058.1">
    <property type="nucleotide sequence ID" value="NZ_MRTP01000007.1"/>
</dbReference>
<protein>
    <submittedName>
        <fullName evidence="2">Glyoxalase</fullName>
    </submittedName>
</protein>
<keyword evidence="3" id="KW-1185">Reference proteome</keyword>
<proteinExistence type="predicted"/>
<dbReference type="InterPro" id="IPR029068">
    <property type="entry name" value="Glyas_Bleomycin-R_OHBP_Dase"/>
</dbReference>
<dbReference type="Proteomes" id="UP000187172">
    <property type="component" value="Unassembled WGS sequence"/>
</dbReference>
<accession>A0A1R1EK81</accession>
<comment type="caution">
    <text evidence="2">The sequence shown here is derived from an EMBL/GenBank/DDBJ whole genome shotgun (WGS) entry which is preliminary data.</text>
</comment>
<reference evidence="2 3" key="1">
    <citation type="submission" date="2016-11" db="EMBL/GenBank/DDBJ databases">
        <title>Paenibacillus species isolates.</title>
        <authorList>
            <person name="Beno S.M."/>
        </authorList>
    </citation>
    <scope>NUCLEOTIDE SEQUENCE [LARGE SCALE GENOMIC DNA]</scope>
    <source>
        <strain evidence="2 3">FSL R5-0378</strain>
    </source>
</reference>
<dbReference type="InterPro" id="IPR004360">
    <property type="entry name" value="Glyas_Fos-R_dOase_dom"/>
</dbReference>
<evidence type="ECO:0000313" key="2">
    <source>
        <dbReference type="EMBL" id="OMF52236.1"/>
    </source>
</evidence>